<dbReference type="EMBL" id="BKCJ010006059">
    <property type="protein sequence ID" value="GEU70138.1"/>
    <property type="molecule type" value="Genomic_DNA"/>
</dbReference>
<feature type="compositionally biased region" description="Basic and acidic residues" evidence="1">
    <location>
        <begin position="290"/>
        <end position="301"/>
    </location>
</feature>
<evidence type="ECO:0000313" key="2">
    <source>
        <dbReference type="EMBL" id="GEU70138.1"/>
    </source>
</evidence>
<evidence type="ECO:0000256" key="1">
    <source>
        <dbReference type="SAM" id="MobiDB-lite"/>
    </source>
</evidence>
<feature type="region of interest" description="Disordered" evidence="1">
    <location>
        <begin position="268"/>
        <end position="306"/>
    </location>
</feature>
<feature type="compositionally biased region" description="Basic and acidic residues" evidence="1">
    <location>
        <begin position="602"/>
        <end position="611"/>
    </location>
</feature>
<reference evidence="2" key="1">
    <citation type="journal article" date="2019" name="Sci. Rep.">
        <title>Draft genome of Tanacetum cinerariifolium, the natural source of mosquito coil.</title>
        <authorList>
            <person name="Yamashiro T."/>
            <person name="Shiraishi A."/>
            <person name="Satake H."/>
            <person name="Nakayama K."/>
        </authorList>
    </citation>
    <scope>NUCLEOTIDE SEQUENCE</scope>
</reference>
<accession>A0A6L2M865</accession>
<comment type="caution">
    <text evidence="2">The sequence shown here is derived from an EMBL/GenBank/DDBJ whole genome shotgun (WGS) entry which is preliminary data.</text>
</comment>
<sequence>MTVSLGLTPMSFYFSFCGILRKRNEGSSPTADEFSAEASGFLATHQASFRKFSESFLCLVGISHYYELDDNVYPVFLTDDNDDPTKVWIGEKQIEEGQVPMREFVVDEEVKATAADKPKVQKKRRRADGASDAEVTSIVRSSAPPPPVPTTVVATTAIDGATSALVHKSRTRLVHRRFFRDSVSPSVTEADITYVPNWNVINDFALDHPEVCQSMVDQLALLGFFSQLRDMDYEQLFAKFNVGVARQACFSAEVRLRSEHNYKERKKFERMRNRQADKRRRADGASGFDHPSKKLREDHVTSSDVGASTGGKSLAAIRELFERIVATTAIDGTTSALVHVSRTRPVHRRFFRDSVSPSVTEANIVGPSQPVGAVVSAVCQSMVDQLAPLGFFSQLRDMDYEQLFAEFNVGVARQACFSAEVRLRSEHNYRERKKFERMCNRQADVLKEKDVEIANLKALLSLKEDEAAKAIRLCGQVATVEAAEAAKVGELNCFKERNAALEVSLLEATCFGLRDQVLVYELFKEQYEAVQDEQINILSDKVAGLDAELMEMALHLDGEFYPCFLTTIAGRRFETYVKSKDLDLWHVITNGDFQPIQQNSETKLDEAKKESSDEECSTSRSEDKEYAMAVRDFKKFFKR</sequence>
<feature type="compositionally biased region" description="Basic and acidic residues" evidence="1">
    <location>
        <begin position="268"/>
        <end position="283"/>
    </location>
</feature>
<organism evidence="2">
    <name type="scientific">Tanacetum cinerariifolium</name>
    <name type="common">Dalmatian daisy</name>
    <name type="synonym">Chrysanthemum cinerariifolium</name>
    <dbReference type="NCBI Taxonomy" id="118510"/>
    <lineage>
        <taxon>Eukaryota</taxon>
        <taxon>Viridiplantae</taxon>
        <taxon>Streptophyta</taxon>
        <taxon>Embryophyta</taxon>
        <taxon>Tracheophyta</taxon>
        <taxon>Spermatophyta</taxon>
        <taxon>Magnoliopsida</taxon>
        <taxon>eudicotyledons</taxon>
        <taxon>Gunneridae</taxon>
        <taxon>Pentapetalae</taxon>
        <taxon>asterids</taxon>
        <taxon>campanulids</taxon>
        <taxon>Asterales</taxon>
        <taxon>Asteraceae</taxon>
        <taxon>Asteroideae</taxon>
        <taxon>Anthemideae</taxon>
        <taxon>Anthemidinae</taxon>
        <taxon>Tanacetum</taxon>
    </lineage>
</organism>
<feature type="region of interest" description="Disordered" evidence="1">
    <location>
        <begin position="116"/>
        <end position="148"/>
    </location>
</feature>
<gene>
    <name evidence="2" type="ORF">Tci_042116</name>
</gene>
<proteinExistence type="predicted"/>
<protein>
    <submittedName>
        <fullName evidence="2">Transposase (Putative), gypsy type</fullName>
    </submittedName>
</protein>
<dbReference type="AlphaFoldDB" id="A0A6L2M865"/>
<name>A0A6L2M865_TANCI</name>
<feature type="region of interest" description="Disordered" evidence="1">
    <location>
        <begin position="599"/>
        <end position="622"/>
    </location>
</feature>